<evidence type="ECO:0000256" key="2">
    <source>
        <dbReference type="ARBA" id="ARBA00023002"/>
    </source>
</evidence>
<evidence type="ECO:0000256" key="1">
    <source>
        <dbReference type="ARBA" id="ARBA00006484"/>
    </source>
</evidence>
<evidence type="ECO:0000313" key="4">
    <source>
        <dbReference type="Proteomes" id="UP000278398"/>
    </source>
</evidence>
<dbReference type="EMBL" id="RWKW01000069">
    <property type="protein sequence ID" value="RST85027.1"/>
    <property type="molecule type" value="Genomic_DNA"/>
</dbReference>
<dbReference type="RefSeq" id="WP_126701277.1">
    <property type="nucleotide sequence ID" value="NZ_RWKW01000069.1"/>
</dbReference>
<dbReference type="FunFam" id="3.40.50.720:FF:000084">
    <property type="entry name" value="Short-chain dehydrogenase reductase"/>
    <property type="match status" value="1"/>
</dbReference>
<protein>
    <submittedName>
        <fullName evidence="3">SDR family oxidoreductase</fullName>
    </submittedName>
</protein>
<dbReference type="PROSITE" id="PS00061">
    <property type="entry name" value="ADH_SHORT"/>
    <property type="match status" value="1"/>
</dbReference>
<reference evidence="3 4" key="1">
    <citation type="submission" date="2018-12" db="EMBL/GenBank/DDBJ databases">
        <title>Mesorhizobium carbonis sp. nov., isolated from coal mine water.</title>
        <authorList>
            <person name="Xin W."/>
            <person name="Xu Z."/>
            <person name="Xiang F."/>
            <person name="Zhang J."/>
            <person name="Xi L."/>
            <person name="Liu J."/>
        </authorList>
    </citation>
    <scope>NUCLEOTIDE SEQUENCE [LARGE SCALE GENOMIC DNA]</scope>
    <source>
        <strain evidence="3 4">B2.3</strain>
    </source>
</reference>
<organism evidence="3 4">
    <name type="scientific">Aquibium carbonis</name>
    <dbReference type="NCBI Taxonomy" id="2495581"/>
    <lineage>
        <taxon>Bacteria</taxon>
        <taxon>Pseudomonadati</taxon>
        <taxon>Pseudomonadota</taxon>
        <taxon>Alphaproteobacteria</taxon>
        <taxon>Hyphomicrobiales</taxon>
        <taxon>Phyllobacteriaceae</taxon>
        <taxon>Aquibium</taxon>
    </lineage>
</organism>
<dbReference type="Proteomes" id="UP000278398">
    <property type="component" value="Unassembled WGS sequence"/>
</dbReference>
<dbReference type="InterPro" id="IPR020904">
    <property type="entry name" value="Sc_DH/Rdtase_CS"/>
</dbReference>
<dbReference type="Gene3D" id="3.40.50.720">
    <property type="entry name" value="NAD(P)-binding Rossmann-like Domain"/>
    <property type="match status" value="1"/>
</dbReference>
<dbReference type="OrthoDB" id="9803333at2"/>
<dbReference type="InterPro" id="IPR002347">
    <property type="entry name" value="SDR_fam"/>
</dbReference>
<dbReference type="PANTHER" id="PTHR43639">
    <property type="entry name" value="OXIDOREDUCTASE, SHORT-CHAIN DEHYDROGENASE/REDUCTASE FAMILY (AFU_ORTHOLOGUE AFUA_5G02870)"/>
    <property type="match status" value="1"/>
</dbReference>
<accession>A0A3R9YR36</accession>
<gene>
    <name evidence="3" type="ORF">EJC49_17770</name>
</gene>
<dbReference type="CDD" id="cd05233">
    <property type="entry name" value="SDR_c"/>
    <property type="match status" value="1"/>
</dbReference>
<dbReference type="PANTHER" id="PTHR43639:SF1">
    <property type="entry name" value="SHORT-CHAIN DEHYDROGENASE_REDUCTASE FAMILY PROTEIN"/>
    <property type="match status" value="1"/>
</dbReference>
<comment type="caution">
    <text evidence="3">The sequence shown here is derived from an EMBL/GenBank/DDBJ whole genome shotgun (WGS) entry which is preliminary data.</text>
</comment>
<dbReference type="GO" id="GO:0016491">
    <property type="term" value="F:oxidoreductase activity"/>
    <property type="evidence" value="ECO:0007669"/>
    <property type="project" value="UniProtKB-KW"/>
</dbReference>
<comment type="similarity">
    <text evidence="1">Belongs to the short-chain dehydrogenases/reductases (SDR) family.</text>
</comment>
<proteinExistence type="inferred from homology"/>
<dbReference type="Pfam" id="PF13561">
    <property type="entry name" value="adh_short_C2"/>
    <property type="match status" value="1"/>
</dbReference>
<name>A0A3R9YR36_9HYPH</name>
<sequence length="251" mass="26040">MTKQLDGQVVLVTGAGRGIGAAISLLLAERGAAVGVLDIDRGLVDETVARIAAVGGRALALPCDVASRDAVLDAAARLRANHGALTSAVANAMWINYAPLRQVSEDILDRMLAVGIKGAFWAAQALLEHRDDRPGTIVNITSPVADLGLPNTSCYTATKGALVAMTRQMAVELGPLGIRVNGVTPGAVPTPGARAMVDETGYEKRRQQSPLGRLGTEEDVARAVAFLIGPEAHFVTGEILHVDGGVTIKAI</sequence>
<dbReference type="PRINTS" id="PR00081">
    <property type="entry name" value="GDHRDH"/>
</dbReference>
<evidence type="ECO:0000313" key="3">
    <source>
        <dbReference type="EMBL" id="RST85027.1"/>
    </source>
</evidence>
<dbReference type="InterPro" id="IPR036291">
    <property type="entry name" value="NAD(P)-bd_dom_sf"/>
</dbReference>
<dbReference type="PRINTS" id="PR00080">
    <property type="entry name" value="SDRFAMILY"/>
</dbReference>
<dbReference type="AlphaFoldDB" id="A0A3R9YR36"/>
<keyword evidence="2" id="KW-0560">Oxidoreductase</keyword>
<keyword evidence="4" id="KW-1185">Reference proteome</keyword>
<dbReference type="SUPFAM" id="SSF51735">
    <property type="entry name" value="NAD(P)-binding Rossmann-fold domains"/>
    <property type="match status" value="1"/>
</dbReference>